<name>A0AA39MPM5_ARMTA</name>
<dbReference type="RefSeq" id="XP_060324160.1">
    <property type="nucleotide sequence ID" value="XM_060478364.1"/>
</dbReference>
<dbReference type="EMBL" id="JAUEPS010000066">
    <property type="protein sequence ID" value="KAK0442007.1"/>
    <property type="molecule type" value="Genomic_DNA"/>
</dbReference>
<comment type="caution">
    <text evidence="1">The sequence shown here is derived from an EMBL/GenBank/DDBJ whole genome shotgun (WGS) entry which is preliminary data.</text>
</comment>
<evidence type="ECO:0000313" key="1">
    <source>
        <dbReference type="EMBL" id="KAK0442007.1"/>
    </source>
</evidence>
<proteinExistence type="predicted"/>
<dbReference type="AlphaFoldDB" id="A0AA39MPM5"/>
<dbReference type="InterPro" id="IPR011009">
    <property type="entry name" value="Kinase-like_dom_sf"/>
</dbReference>
<sequence length="346" mass="38971">MPHNFNIDACIQIAKLAAAAGEIASFPYLKGMAGCVVVFLEVIQKAAQNDEDLKMLAAYPGETSALHFQNICTELEMYLGTLLTELHTTQNRLNSERIRRFFKTKKVSDAINEYKERVNNAKANFRMNVAMDSRLALSVATEELNTNIKAVSGAVKKSEQTIISTIKTHTDGIYEEIHTLGVRQGERDGQLYTTAIPSKYQGHVSEFIPSNIYLEKPVESFGKFSDYESFQDFQAIIMPHGTQSIVCQYCKGDKQALQWFHKDLDSLLCLKHPNVMQIYGVCTTAEFLAIVFHGDTRISVDDYFAKSTSQEVMIFYAQAYFDFKSIFSYLDKNCIVVSEDSIAEGK</sequence>
<protein>
    <recommendedName>
        <fullName evidence="3">Protein kinase domain-containing protein</fullName>
    </recommendedName>
</protein>
<dbReference type="GeneID" id="85361912"/>
<gene>
    <name evidence="1" type="ORF">EV420DRAFT_1649812</name>
</gene>
<dbReference type="Proteomes" id="UP001175211">
    <property type="component" value="Unassembled WGS sequence"/>
</dbReference>
<organism evidence="1 2">
    <name type="scientific">Armillaria tabescens</name>
    <name type="common">Ringless honey mushroom</name>
    <name type="synonym">Agaricus tabescens</name>
    <dbReference type="NCBI Taxonomy" id="1929756"/>
    <lineage>
        <taxon>Eukaryota</taxon>
        <taxon>Fungi</taxon>
        <taxon>Dikarya</taxon>
        <taxon>Basidiomycota</taxon>
        <taxon>Agaricomycotina</taxon>
        <taxon>Agaricomycetes</taxon>
        <taxon>Agaricomycetidae</taxon>
        <taxon>Agaricales</taxon>
        <taxon>Marasmiineae</taxon>
        <taxon>Physalacriaceae</taxon>
        <taxon>Desarmillaria</taxon>
    </lineage>
</organism>
<reference evidence="1" key="1">
    <citation type="submission" date="2023-06" db="EMBL/GenBank/DDBJ databases">
        <authorList>
            <consortium name="Lawrence Berkeley National Laboratory"/>
            <person name="Ahrendt S."/>
            <person name="Sahu N."/>
            <person name="Indic B."/>
            <person name="Wong-Bajracharya J."/>
            <person name="Merenyi Z."/>
            <person name="Ke H.-M."/>
            <person name="Monk M."/>
            <person name="Kocsube S."/>
            <person name="Drula E."/>
            <person name="Lipzen A."/>
            <person name="Balint B."/>
            <person name="Henrissat B."/>
            <person name="Andreopoulos B."/>
            <person name="Martin F.M."/>
            <person name="Harder C.B."/>
            <person name="Rigling D."/>
            <person name="Ford K.L."/>
            <person name="Foster G.D."/>
            <person name="Pangilinan J."/>
            <person name="Papanicolaou A."/>
            <person name="Barry K."/>
            <person name="LaButti K."/>
            <person name="Viragh M."/>
            <person name="Koriabine M."/>
            <person name="Yan M."/>
            <person name="Riley R."/>
            <person name="Champramary S."/>
            <person name="Plett K.L."/>
            <person name="Tsai I.J."/>
            <person name="Slot J."/>
            <person name="Sipos G."/>
            <person name="Plett J."/>
            <person name="Nagy L.G."/>
            <person name="Grigoriev I.V."/>
        </authorList>
    </citation>
    <scope>NUCLEOTIDE SEQUENCE</scope>
    <source>
        <strain evidence="1">CCBAS 213</strain>
    </source>
</reference>
<dbReference type="SUPFAM" id="SSF56112">
    <property type="entry name" value="Protein kinase-like (PK-like)"/>
    <property type="match status" value="1"/>
</dbReference>
<accession>A0AA39MPM5</accession>
<evidence type="ECO:0008006" key="3">
    <source>
        <dbReference type="Google" id="ProtNLM"/>
    </source>
</evidence>
<evidence type="ECO:0000313" key="2">
    <source>
        <dbReference type="Proteomes" id="UP001175211"/>
    </source>
</evidence>
<keyword evidence="2" id="KW-1185">Reference proteome</keyword>